<proteinExistence type="predicted"/>
<dbReference type="PROSITE" id="PS51257">
    <property type="entry name" value="PROKAR_LIPOPROTEIN"/>
    <property type="match status" value="1"/>
</dbReference>
<dbReference type="OrthoDB" id="9809989at2"/>
<protein>
    <submittedName>
        <fullName evidence="5">Ig-like domain-containing protein</fullName>
    </submittedName>
</protein>
<gene>
    <name evidence="5" type="ORF">SAMN05421847_0787</name>
</gene>
<feature type="signal peptide" evidence="3">
    <location>
        <begin position="1"/>
        <end position="18"/>
    </location>
</feature>
<evidence type="ECO:0000256" key="2">
    <source>
        <dbReference type="SAM" id="MobiDB-lite"/>
    </source>
</evidence>
<dbReference type="RefSeq" id="WP_103912774.1">
    <property type="nucleotide sequence ID" value="NZ_FNUS01000001.1"/>
</dbReference>
<dbReference type="Pfam" id="PF13205">
    <property type="entry name" value="Big_5"/>
    <property type="match status" value="1"/>
</dbReference>
<evidence type="ECO:0000313" key="6">
    <source>
        <dbReference type="Proteomes" id="UP000236738"/>
    </source>
</evidence>
<name>A0A1H5UI21_9FLAO</name>
<evidence type="ECO:0000256" key="1">
    <source>
        <dbReference type="ARBA" id="ARBA00022729"/>
    </source>
</evidence>
<accession>A0A1H5UI21</accession>
<organism evidence="5 6">
    <name type="scientific">Halpernia humi</name>
    <dbReference type="NCBI Taxonomy" id="493375"/>
    <lineage>
        <taxon>Bacteria</taxon>
        <taxon>Pseudomonadati</taxon>
        <taxon>Bacteroidota</taxon>
        <taxon>Flavobacteriia</taxon>
        <taxon>Flavobacteriales</taxon>
        <taxon>Weeksellaceae</taxon>
        <taxon>Chryseobacterium group</taxon>
        <taxon>Halpernia</taxon>
    </lineage>
</organism>
<dbReference type="EMBL" id="FNUS01000001">
    <property type="protein sequence ID" value="SEF74128.1"/>
    <property type="molecule type" value="Genomic_DNA"/>
</dbReference>
<keyword evidence="6" id="KW-1185">Reference proteome</keyword>
<evidence type="ECO:0000313" key="5">
    <source>
        <dbReference type="EMBL" id="SEF74128.1"/>
    </source>
</evidence>
<sequence length="590" mass="67901">MKNYLYLFIFAFFAFSCARVGSPVGGAKDTIAPKFLGSNIDSSRINVPRDIKQLRLDFDEYVKLKDITKNLIISPPIQQISKIYPSNLSTKYVLIQWKDTLQKNTTYSFNFGNSIQDNNEGNILPYFNFAFSTGDKIDDLYISGVVKDAFATKKGTSDGKEKNIVVGLFQVKDSMNYRQKPYYITKVDPDGYFELNYLSPGKYKIIAFEDENGNSVFDNGKEKVGFLKEEIDLKQNISGLNLDIYPSKPVEKYVEWKPETGGILLLFEGHPEEVKVEAKGNLLKNYKVFHEPKSDSVNIYFDAQRENIGLQNSQNLKFSYEIPSKKDSISLFYKYDPKSVMELSNREGNVLPPNRDYKIYSNLPIETILPEKFSLLSDSIKQDFKAEISKLNPHEIYIKADFKEGKKYQLTVLKESVASYFESIAKSYQWNFEIDKAENYGSFTLNLINKPEHPFWIQLLDNTQKIIYQKKSTTAENKFTELKPGTYSVRILVDNNENGVWDTADFTTQTYAEDVYNFNKKLRVKPLWEIVESWDLKNQLPADDGEDLQDEPVQTSLPNQADKKSEDKTNGDANKKFELKTGRDDSLDRQ</sequence>
<evidence type="ECO:0000256" key="3">
    <source>
        <dbReference type="SAM" id="SignalP"/>
    </source>
</evidence>
<keyword evidence="1 3" id="KW-0732">Signal</keyword>
<feature type="chain" id="PRO_5009286154" evidence="3">
    <location>
        <begin position="19"/>
        <end position="590"/>
    </location>
</feature>
<reference evidence="6" key="1">
    <citation type="submission" date="2016-10" db="EMBL/GenBank/DDBJ databases">
        <authorList>
            <person name="Varghese N."/>
            <person name="Submissions S."/>
        </authorList>
    </citation>
    <scope>NUCLEOTIDE SEQUENCE [LARGE SCALE GENOMIC DNA]</scope>
    <source>
        <strain evidence="6">DSM 21580</strain>
    </source>
</reference>
<dbReference type="AlphaFoldDB" id="A0A1H5UI21"/>
<evidence type="ECO:0000259" key="4">
    <source>
        <dbReference type="Pfam" id="PF13205"/>
    </source>
</evidence>
<feature type="compositionally biased region" description="Basic and acidic residues" evidence="2">
    <location>
        <begin position="561"/>
        <end position="590"/>
    </location>
</feature>
<dbReference type="InterPro" id="IPR032812">
    <property type="entry name" value="SbsA_Ig"/>
</dbReference>
<dbReference type="Proteomes" id="UP000236738">
    <property type="component" value="Unassembled WGS sequence"/>
</dbReference>
<feature type="region of interest" description="Disordered" evidence="2">
    <location>
        <begin position="541"/>
        <end position="590"/>
    </location>
</feature>
<feature type="domain" description="SbsA Ig-like" evidence="4">
    <location>
        <begin position="29"/>
        <end position="133"/>
    </location>
</feature>